<evidence type="ECO:0000256" key="1">
    <source>
        <dbReference type="SAM" id="MobiDB-lite"/>
    </source>
</evidence>
<reference evidence="2 3" key="1">
    <citation type="journal article" date="2024" name="G3 (Bethesda)">
        <title>A hybrid genome assembly of the endangered aye-aye (Daubentonia madagascariensis).</title>
        <authorList>
            <person name="Versoza C.J."/>
            <person name="Pfeifer S.P."/>
        </authorList>
    </citation>
    <scope>NUCLEOTIDE SEQUENCE [LARGE SCALE GENOMIC DNA]</scope>
    <source>
        <strain evidence="2">6821</strain>
    </source>
</reference>
<dbReference type="AlphaFoldDB" id="A0ABD2EYM6"/>
<gene>
    <name evidence="2" type="ORF">WCI35_006176</name>
</gene>
<dbReference type="EMBL" id="JBFSEQ010000002">
    <property type="protein sequence ID" value="KAL2791075.1"/>
    <property type="molecule type" value="Genomic_DNA"/>
</dbReference>
<feature type="region of interest" description="Disordered" evidence="1">
    <location>
        <begin position="1"/>
        <end position="26"/>
    </location>
</feature>
<sequence>GEDNMELKSKLNGSSAGQDKSGHCRQ</sequence>
<evidence type="ECO:0000313" key="3">
    <source>
        <dbReference type="Proteomes" id="UP001610411"/>
    </source>
</evidence>
<keyword evidence="2" id="KW-0687">Ribonucleoprotein</keyword>
<feature type="non-terminal residue" evidence="2">
    <location>
        <position position="1"/>
    </location>
</feature>
<comment type="caution">
    <text evidence="2">The sequence shown here is derived from an EMBL/GenBank/DDBJ whole genome shotgun (WGS) entry which is preliminary data.</text>
</comment>
<organism evidence="2 3">
    <name type="scientific">Daubentonia madagascariensis</name>
    <name type="common">Aye-aye</name>
    <name type="synonym">Sciurus madagascariensis</name>
    <dbReference type="NCBI Taxonomy" id="31869"/>
    <lineage>
        <taxon>Eukaryota</taxon>
        <taxon>Metazoa</taxon>
        <taxon>Chordata</taxon>
        <taxon>Craniata</taxon>
        <taxon>Vertebrata</taxon>
        <taxon>Euteleostomi</taxon>
        <taxon>Mammalia</taxon>
        <taxon>Eutheria</taxon>
        <taxon>Euarchontoglires</taxon>
        <taxon>Primates</taxon>
        <taxon>Strepsirrhini</taxon>
        <taxon>Chiromyiformes</taxon>
        <taxon>Daubentoniidae</taxon>
        <taxon>Daubentonia</taxon>
    </lineage>
</organism>
<keyword evidence="2" id="KW-0689">Ribosomal protein</keyword>
<protein>
    <submittedName>
        <fullName evidence="2">28S ribosomal protein S11, mitochondrial isoform g</fullName>
    </submittedName>
</protein>
<accession>A0ABD2EYM6</accession>
<proteinExistence type="predicted"/>
<evidence type="ECO:0000313" key="2">
    <source>
        <dbReference type="EMBL" id="KAL2791075.1"/>
    </source>
</evidence>
<feature type="non-terminal residue" evidence="2">
    <location>
        <position position="26"/>
    </location>
</feature>
<keyword evidence="3" id="KW-1185">Reference proteome</keyword>
<name>A0ABD2EYM6_DAUMA</name>
<dbReference type="GO" id="GO:0005840">
    <property type="term" value="C:ribosome"/>
    <property type="evidence" value="ECO:0007669"/>
    <property type="project" value="UniProtKB-KW"/>
</dbReference>
<dbReference type="Proteomes" id="UP001610411">
    <property type="component" value="Unassembled WGS sequence"/>
</dbReference>